<keyword evidence="9 13" id="KW-0472">Membrane</keyword>
<dbReference type="PANTHER" id="PTHR11690">
    <property type="entry name" value="AMILORIDE-SENSITIVE SODIUM CHANNEL-RELATED"/>
    <property type="match status" value="1"/>
</dbReference>
<dbReference type="EMBL" id="VCGU01000008">
    <property type="protein sequence ID" value="TRY72690.1"/>
    <property type="molecule type" value="Genomic_DNA"/>
</dbReference>
<dbReference type="InterPro" id="IPR001873">
    <property type="entry name" value="ENaC"/>
</dbReference>
<dbReference type="GO" id="GO:0015280">
    <property type="term" value="F:ligand-gated sodium channel activity"/>
    <property type="evidence" value="ECO:0007669"/>
    <property type="project" value="TreeGrafter"/>
</dbReference>
<dbReference type="AlphaFoldDB" id="A0A553P4Y7"/>
<evidence type="ECO:0000256" key="12">
    <source>
        <dbReference type="RuleBase" id="RU000679"/>
    </source>
</evidence>
<keyword evidence="11 12" id="KW-0407">Ion channel</keyword>
<reference evidence="14 15" key="1">
    <citation type="journal article" date="2018" name="Nat. Ecol. Evol.">
        <title>Genomic signatures of mitonuclear coevolution across populations of Tigriopus californicus.</title>
        <authorList>
            <person name="Barreto F.S."/>
            <person name="Watson E.T."/>
            <person name="Lima T.G."/>
            <person name="Willett C.S."/>
            <person name="Edmands S."/>
            <person name="Li W."/>
            <person name="Burton R.S."/>
        </authorList>
    </citation>
    <scope>NUCLEOTIDE SEQUENCE [LARGE SCALE GENOMIC DNA]</scope>
    <source>
        <strain evidence="14 15">San Diego</strain>
    </source>
</reference>
<keyword evidence="5 12" id="KW-0812">Transmembrane</keyword>
<comment type="caution">
    <text evidence="14">The sequence shown here is derived from an EMBL/GenBank/DDBJ whole genome shotgun (WGS) entry which is preliminary data.</text>
</comment>
<protein>
    <submittedName>
        <fullName evidence="14">Uncharacterized protein</fullName>
    </submittedName>
</protein>
<feature type="transmembrane region" description="Helical" evidence="13">
    <location>
        <begin position="21"/>
        <end position="48"/>
    </location>
</feature>
<feature type="transmembrane region" description="Helical" evidence="13">
    <location>
        <begin position="560"/>
        <end position="590"/>
    </location>
</feature>
<sequence length="767" mass="87312">MIEGFRRFAQVSRSTSKFSLLRLYLVIRIRIRILILFALLLFFLRLLFGTTWTSLHGWFYMTSTDRKIWRFLWTMIVLTSIGVASVFVYKATEDFSEATVVTTIHSTTVPLSEVYFPAVTVCNINQVRKSFFNDLDIDNNVSVVDLLYEQFYTGSEHEPLPDEKEFMKSLFKSETYVKNEFRYHRITSKGHSVETQLSNWTAYLDKFQEWIEQGFQFTRLAVQEPYGVMILQPQIAFDPNLDGVPYWKKIFGEHNWAVEKGAEVGKANGLSMLLDAETFDYTFHLKAGEGFKIAVHHHLDQPIMSIKELDISPGSVFQIAVTPTLMSTTPEAIERFSPLERGCYKEGELPLKYLPSSFYRYEMSNCLFEAAYERVLEECECTPSFHQLAYEHVPSICRGPSLTCMNRILRFIGKLNRVGENQDECLSACYDQINHVSVTSSDFPNRETFVRREEFCLALQKLNRTCNSEKRAFLIAKFPTVCHNIRVVFQRVSDIGENGSLCRALKWDPVRLWDFNRTDADIARLEDDIFQYAKQNLAVVNVYIKDPVVTQIMRDEKIPVIAFVANTGGLLGLCMGFSLVSVFEVLYHLIGALRQWWMNRISPIGRRFVAQTAALATRTVSVPMNQGDIQVNELARADHALLTNNGDCHPGPKNKLPCAIHGSNGAPSTILMCELNSRTSGQSQIRQTLVRNHETQTCLLYEKSPNQPSPVYCELDCAQGNGSVSNGSDESDVADIQLDFQSPSGLPHGIHCDCQMVMSDIKCKRSS</sequence>
<organism evidence="14 15">
    <name type="scientific">Tigriopus californicus</name>
    <name type="common">Marine copepod</name>
    <dbReference type="NCBI Taxonomy" id="6832"/>
    <lineage>
        <taxon>Eukaryota</taxon>
        <taxon>Metazoa</taxon>
        <taxon>Ecdysozoa</taxon>
        <taxon>Arthropoda</taxon>
        <taxon>Crustacea</taxon>
        <taxon>Multicrustacea</taxon>
        <taxon>Hexanauplia</taxon>
        <taxon>Copepoda</taxon>
        <taxon>Harpacticoida</taxon>
        <taxon>Harpacticidae</taxon>
        <taxon>Tigriopus</taxon>
    </lineage>
</organism>
<dbReference type="PRINTS" id="PR01078">
    <property type="entry name" value="AMINACHANNEL"/>
</dbReference>
<keyword evidence="15" id="KW-1185">Reference proteome</keyword>
<keyword evidence="4 12" id="KW-0894">Sodium channel</keyword>
<dbReference type="PANTHER" id="PTHR11690:SF300">
    <property type="entry name" value="PICKPOCKET PROTEIN 19"/>
    <property type="match status" value="1"/>
</dbReference>
<evidence type="ECO:0000313" key="15">
    <source>
        <dbReference type="Proteomes" id="UP000318571"/>
    </source>
</evidence>
<accession>A0A553P4Y7</accession>
<dbReference type="Gene3D" id="1.10.287.770">
    <property type="entry name" value="YojJ-like"/>
    <property type="match status" value="1"/>
</dbReference>
<keyword evidence="8 12" id="KW-0406">Ion transport</keyword>
<dbReference type="GO" id="GO:0005886">
    <property type="term" value="C:plasma membrane"/>
    <property type="evidence" value="ECO:0007669"/>
    <property type="project" value="TreeGrafter"/>
</dbReference>
<proteinExistence type="inferred from homology"/>
<dbReference type="Proteomes" id="UP000318571">
    <property type="component" value="Chromosome 7"/>
</dbReference>
<comment type="similarity">
    <text evidence="2 12">Belongs to the amiloride-sensitive sodium channel (TC 1.A.6) family.</text>
</comment>
<comment type="subcellular location">
    <subcellularLocation>
        <location evidence="1">Membrane</location>
        <topology evidence="1">Multi-pass membrane protein</topology>
    </subcellularLocation>
</comment>
<evidence type="ECO:0000313" key="14">
    <source>
        <dbReference type="EMBL" id="TRY72690.1"/>
    </source>
</evidence>
<evidence type="ECO:0000256" key="6">
    <source>
        <dbReference type="ARBA" id="ARBA00022989"/>
    </source>
</evidence>
<evidence type="ECO:0000256" key="5">
    <source>
        <dbReference type="ARBA" id="ARBA00022692"/>
    </source>
</evidence>
<evidence type="ECO:0000256" key="1">
    <source>
        <dbReference type="ARBA" id="ARBA00004141"/>
    </source>
</evidence>
<evidence type="ECO:0000256" key="7">
    <source>
        <dbReference type="ARBA" id="ARBA00023053"/>
    </source>
</evidence>
<gene>
    <name evidence="14" type="ORF">TCAL_05397</name>
</gene>
<evidence type="ECO:0000256" key="3">
    <source>
        <dbReference type="ARBA" id="ARBA00022448"/>
    </source>
</evidence>
<keyword evidence="7" id="KW-0915">Sodium</keyword>
<evidence type="ECO:0000256" key="9">
    <source>
        <dbReference type="ARBA" id="ARBA00023136"/>
    </source>
</evidence>
<keyword evidence="3 12" id="KW-0813">Transport</keyword>
<feature type="transmembrane region" description="Helical" evidence="13">
    <location>
        <begin position="68"/>
        <end position="89"/>
    </location>
</feature>
<dbReference type="OMA" id="STILMCE"/>
<evidence type="ECO:0000256" key="11">
    <source>
        <dbReference type="ARBA" id="ARBA00023303"/>
    </source>
</evidence>
<name>A0A553P4Y7_TIGCA</name>
<evidence type="ECO:0000256" key="8">
    <source>
        <dbReference type="ARBA" id="ARBA00023065"/>
    </source>
</evidence>
<keyword evidence="6 13" id="KW-1133">Transmembrane helix</keyword>
<evidence type="ECO:0000256" key="13">
    <source>
        <dbReference type="SAM" id="Phobius"/>
    </source>
</evidence>
<keyword evidence="10 12" id="KW-0739">Sodium transport</keyword>
<dbReference type="Pfam" id="PF00858">
    <property type="entry name" value="ASC"/>
    <property type="match status" value="1"/>
</dbReference>
<evidence type="ECO:0000256" key="4">
    <source>
        <dbReference type="ARBA" id="ARBA00022461"/>
    </source>
</evidence>
<evidence type="ECO:0000256" key="10">
    <source>
        <dbReference type="ARBA" id="ARBA00023201"/>
    </source>
</evidence>
<evidence type="ECO:0000256" key="2">
    <source>
        <dbReference type="ARBA" id="ARBA00007193"/>
    </source>
</evidence>